<dbReference type="AlphaFoldDB" id="A0A7X0MSI5"/>
<organism evidence="1 2">
    <name type="scientific">Rhizobium soli</name>
    <dbReference type="NCBI Taxonomy" id="424798"/>
    <lineage>
        <taxon>Bacteria</taxon>
        <taxon>Pseudomonadati</taxon>
        <taxon>Pseudomonadota</taxon>
        <taxon>Alphaproteobacteria</taxon>
        <taxon>Hyphomicrobiales</taxon>
        <taxon>Rhizobiaceae</taxon>
        <taxon>Rhizobium/Agrobacterium group</taxon>
        <taxon>Rhizobium</taxon>
    </lineage>
</organism>
<dbReference type="Proteomes" id="UP000585437">
    <property type="component" value="Unassembled WGS sequence"/>
</dbReference>
<name>A0A7X0MSI5_9HYPH</name>
<protein>
    <submittedName>
        <fullName evidence="1">Glyoxylate utilization-related uncharacterized protein</fullName>
    </submittedName>
</protein>
<evidence type="ECO:0000313" key="2">
    <source>
        <dbReference type="Proteomes" id="UP000585437"/>
    </source>
</evidence>
<dbReference type="RefSeq" id="WP_184654952.1">
    <property type="nucleotide sequence ID" value="NZ_JACHBU010000004.1"/>
</dbReference>
<keyword evidence="2" id="KW-1185">Reference proteome</keyword>
<evidence type="ECO:0000313" key="1">
    <source>
        <dbReference type="EMBL" id="MBB6509401.1"/>
    </source>
</evidence>
<proteinExistence type="predicted"/>
<dbReference type="EMBL" id="JACHBU010000004">
    <property type="protein sequence ID" value="MBB6509401.1"/>
    <property type="molecule type" value="Genomic_DNA"/>
</dbReference>
<gene>
    <name evidence="1" type="ORF">F4695_002758</name>
</gene>
<accession>A0A7X0MSI5</accession>
<sequence length="83" mass="9248">MVASAANPDASGKTVFKAVYAVVLKTVVSDIVTGVLQHWEKIWAWITSRPLRGFAETFAQYIMELQDRGSELTEQLNCSQRST</sequence>
<comment type="caution">
    <text evidence="1">The sequence shown here is derived from an EMBL/GenBank/DDBJ whole genome shotgun (WGS) entry which is preliminary data.</text>
</comment>
<reference evidence="1 2" key="1">
    <citation type="submission" date="2020-08" db="EMBL/GenBank/DDBJ databases">
        <title>The Agave Microbiome: Exploring the role of microbial communities in plant adaptations to desert environments.</title>
        <authorList>
            <person name="Partida-Martinez L.P."/>
        </authorList>
    </citation>
    <scope>NUCLEOTIDE SEQUENCE [LARGE SCALE GENOMIC DNA]</scope>
    <source>
        <strain evidence="1 2">AS3.12</strain>
    </source>
</reference>